<protein>
    <submittedName>
        <fullName evidence="1">Uncharacterized protein</fullName>
    </submittedName>
</protein>
<dbReference type="EMBL" id="BJHV01000002">
    <property type="protein sequence ID" value="GDY49076.1"/>
    <property type="molecule type" value="Genomic_DNA"/>
</dbReference>
<accession>A0A4D4KQ95</accession>
<sequence length="209" mass="23978">MRRDRVSRLADRRRLYTGETYDQARSQLKPGEPPIPAALADQRNFEAELFYTLLRSNRFTQYPFGIRRVSPGTDSITLEVESEKRAEEILNRILPASEPDGDVHGIPAVRIRRRTQRAVEVHQCGRQTSAWLTGLSGPAWKRVETACLDTLADNAWRPLWKGPAEWSDEETLYEQRWSTGEWARHFQSGAWCGSGLLRRLAVLYTVVLP</sequence>
<comment type="caution">
    <text evidence="1">The sequence shown here is derived from an EMBL/GenBank/DDBJ whole genome shotgun (WGS) entry which is preliminary data.</text>
</comment>
<dbReference type="Proteomes" id="UP000299290">
    <property type="component" value="Unassembled WGS sequence"/>
</dbReference>
<organism evidence="1 2">
    <name type="scientific">Streptomyces antimycoticus</name>
    <dbReference type="NCBI Taxonomy" id="68175"/>
    <lineage>
        <taxon>Bacteria</taxon>
        <taxon>Bacillati</taxon>
        <taxon>Actinomycetota</taxon>
        <taxon>Actinomycetes</taxon>
        <taxon>Kitasatosporales</taxon>
        <taxon>Streptomycetaceae</taxon>
        <taxon>Streptomyces</taxon>
        <taxon>Streptomyces violaceusniger group</taxon>
    </lineage>
</organism>
<evidence type="ECO:0000313" key="2">
    <source>
        <dbReference type="Proteomes" id="UP000299290"/>
    </source>
</evidence>
<dbReference type="RefSeq" id="WP_228054390.1">
    <property type="nucleotide sequence ID" value="NZ_BJHV01000002.1"/>
</dbReference>
<gene>
    <name evidence="1" type="ORF">SANT12839_099580</name>
</gene>
<evidence type="ECO:0000313" key="1">
    <source>
        <dbReference type="EMBL" id="GDY49076.1"/>
    </source>
</evidence>
<reference evidence="1 2" key="1">
    <citation type="journal article" date="2020" name="Int. J. Syst. Evol. Microbiol.">
        <title>Reclassification of Streptomyces castelarensis and Streptomyces sporoclivatus as later heterotypic synonyms of Streptomyces antimycoticus.</title>
        <authorList>
            <person name="Komaki H."/>
            <person name="Tamura T."/>
        </authorList>
    </citation>
    <scope>NUCLEOTIDE SEQUENCE [LARGE SCALE GENOMIC DNA]</scope>
    <source>
        <strain evidence="1 2">NBRC 12839</strain>
    </source>
</reference>
<name>A0A4D4KQ95_9ACTN</name>
<keyword evidence="2" id="KW-1185">Reference proteome</keyword>
<proteinExistence type="predicted"/>
<dbReference type="AlphaFoldDB" id="A0A4D4KQ95"/>